<evidence type="ECO:0000313" key="1">
    <source>
        <dbReference type="EMBL" id="KCW85537.1"/>
    </source>
</evidence>
<accession>A0A059D4N3</accession>
<dbReference type="AlphaFoldDB" id="A0A059D4N3"/>
<proteinExistence type="predicted"/>
<protein>
    <submittedName>
        <fullName evidence="1">Uncharacterized protein</fullName>
    </submittedName>
</protein>
<organism evidence="1">
    <name type="scientific">Eucalyptus grandis</name>
    <name type="common">Flooded gum</name>
    <dbReference type="NCBI Taxonomy" id="71139"/>
    <lineage>
        <taxon>Eukaryota</taxon>
        <taxon>Viridiplantae</taxon>
        <taxon>Streptophyta</taxon>
        <taxon>Embryophyta</taxon>
        <taxon>Tracheophyta</taxon>
        <taxon>Spermatophyta</taxon>
        <taxon>Magnoliopsida</taxon>
        <taxon>eudicotyledons</taxon>
        <taxon>Gunneridae</taxon>
        <taxon>Pentapetalae</taxon>
        <taxon>rosids</taxon>
        <taxon>malvids</taxon>
        <taxon>Myrtales</taxon>
        <taxon>Myrtaceae</taxon>
        <taxon>Myrtoideae</taxon>
        <taxon>Eucalypteae</taxon>
        <taxon>Eucalyptus</taxon>
    </lineage>
</organism>
<gene>
    <name evidence="1" type="ORF">EUGRSUZ_B02336</name>
</gene>
<name>A0A059D4N3_EUCGR</name>
<dbReference type="EMBL" id="KK198754">
    <property type="protein sequence ID" value="KCW85537.1"/>
    <property type="molecule type" value="Genomic_DNA"/>
</dbReference>
<reference evidence="1" key="1">
    <citation type="submission" date="2013-07" db="EMBL/GenBank/DDBJ databases">
        <title>The genome of Eucalyptus grandis.</title>
        <authorList>
            <person name="Schmutz J."/>
            <person name="Hayes R."/>
            <person name="Myburg A."/>
            <person name="Tuskan G."/>
            <person name="Grattapaglia D."/>
            <person name="Rokhsar D.S."/>
        </authorList>
    </citation>
    <scope>NUCLEOTIDE SEQUENCE</scope>
    <source>
        <tissue evidence="1">Leaf extractions</tissue>
    </source>
</reference>
<sequence length="71" mass="8185">MVWVCDCICKLDFLLGTTANKSLSCSLYNVFQCTTMGQMAQWWKGCAGRDEYWVWNWGPVSQSQTIPVQIR</sequence>
<dbReference type="InParanoid" id="A0A059D4N3"/>
<dbReference type="Gramene" id="KCW85537">
    <property type="protein sequence ID" value="KCW85537"/>
    <property type="gene ID" value="EUGRSUZ_B02336"/>
</dbReference>